<dbReference type="AlphaFoldDB" id="A0A9Q1KTC6"/>
<dbReference type="Proteomes" id="UP001153076">
    <property type="component" value="Unassembled WGS sequence"/>
</dbReference>
<feature type="repeat" description="WD" evidence="8">
    <location>
        <begin position="214"/>
        <end position="255"/>
    </location>
</feature>
<comment type="similarity">
    <text evidence="2">Belongs to the WD repeat CDC20/Fizzy family.</text>
</comment>
<feature type="region of interest" description="Disordered" evidence="9">
    <location>
        <begin position="134"/>
        <end position="158"/>
    </location>
</feature>
<evidence type="ECO:0000256" key="4">
    <source>
        <dbReference type="ARBA" id="ARBA00022618"/>
    </source>
</evidence>
<dbReference type="InterPro" id="IPR056150">
    <property type="entry name" value="WD40_CDC20-Fz"/>
</dbReference>
<feature type="region of interest" description="Disordered" evidence="9">
    <location>
        <begin position="1"/>
        <end position="37"/>
    </location>
</feature>
<keyword evidence="4" id="KW-0132">Cell division</keyword>
<dbReference type="PROSITE" id="PS50082">
    <property type="entry name" value="WD_REPEATS_2"/>
    <property type="match status" value="3"/>
</dbReference>
<dbReference type="InterPro" id="IPR015943">
    <property type="entry name" value="WD40/YVTN_repeat-like_dom_sf"/>
</dbReference>
<evidence type="ECO:0000256" key="7">
    <source>
        <dbReference type="ARBA" id="ARBA00023306"/>
    </source>
</evidence>
<dbReference type="FunFam" id="2.130.10.10:FF:000025">
    <property type="entry name" value="FIZZY-related 2 isoform 1"/>
    <property type="match status" value="1"/>
</dbReference>
<dbReference type="SMART" id="SM00320">
    <property type="entry name" value="WD40"/>
    <property type="match status" value="6"/>
</dbReference>
<name>A0A9Q1KTC6_9CARY</name>
<evidence type="ECO:0000256" key="8">
    <source>
        <dbReference type="PROSITE-ProRule" id="PRU00221"/>
    </source>
</evidence>
<comment type="pathway">
    <text evidence="1">Protein modification; protein ubiquitination.</text>
</comment>
<evidence type="ECO:0000256" key="5">
    <source>
        <dbReference type="ARBA" id="ARBA00022737"/>
    </source>
</evidence>
<dbReference type="OrthoDB" id="10263272at2759"/>
<evidence type="ECO:0000256" key="9">
    <source>
        <dbReference type="SAM" id="MobiDB-lite"/>
    </source>
</evidence>
<organism evidence="11 12">
    <name type="scientific">Carnegiea gigantea</name>
    <dbReference type="NCBI Taxonomy" id="171969"/>
    <lineage>
        <taxon>Eukaryota</taxon>
        <taxon>Viridiplantae</taxon>
        <taxon>Streptophyta</taxon>
        <taxon>Embryophyta</taxon>
        <taxon>Tracheophyta</taxon>
        <taxon>Spermatophyta</taxon>
        <taxon>Magnoliopsida</taxon>
        <taxon>eudicotyledons</taxon>
        <taxon>Gunneridae</taxon>
        <taxon>Pentapetalae</taxon>
        <taxon>Caryophyllales</taxon>
        <taxon>Cactineae</taxon>
        <taxon>Cactaceae</taxon>
        <taxon>Cactoideae</taxon>
        <taxon>Echinocereeae</taxon>
        <taxon>Carnegiea</taxon>
    </lineage>
</organism>
<evidence type="ECO:0000256" key="2">
    <source>
        <dbReference type="ARBA" id="ARBA00006445"/>
    </source>
</evidence>
<evidence type="ECO:0000259" key="10">
    <source>
        <dbReference type="Pfam" id="PF24807"/>
    </source>
</evidence>
<evidence type="ECO:0000256" key="6">
    <source>
        <dbReference type="ARBA" id="ARBA00022776"/>
    </source>
</evidence>
<dbReference type="GO" id="GO:1905786">
    <property type="term" value="P:positive regulation of anaphase-promoting complex-dependent catabolic process"/>
    <property type="evidence" value="ECO:0007669"/>
    <property type="project" value="TreeGrafter"/>
</dbReference>
<keyword evidence="5" id="KW-0677">Repeat</keyword>
<dbReference type="PROSITE" id="PS00678">
    <property type="entry name" value="WD_REPEATS_1"/>
    <property type="match status" value="1"/>
</dbReference>
<dbReference type="EMBL" id="JAKOGI010000022">
    <property type="protein sequence ID" value="KAJ8449329.1"/>
    <property type="molecule type" value="Genomic_DNA"/>
</dbReference>
<keyword evidence="6" id="KW-0498">Mitosis</keyword>
<accession>A0A9Q1KTC6</accession>
<evidence type="ECO:0000256" key="3">
    <source>
        <dbReference type="ARBA" id="ARBA00022574"/>
    </source>
</evidence>
<evidence type="ECO:0000313" key="12">
    <source>
        <dbReference type="Proteomes" id="UP001153076"/>
    </source>
</evidence>
<feature type="repeat" description="WD" evidence="8">
    <location>
        <begin position="297"/>
        <end position="338"/>
    </location>
</feature>
<dbReference type="SUPFAM" id="SSF50978">
    <property type="entry name" value="WD40 repeat-like"/>
    <property type="match status" value="1"/>
</dbReference>
<proteinExistence type="inferred from homology"/>
<dbReference type="Gene3D" id="2.130.10.10">
    <property type="entry name" value="YVTN repeat-like/Quinoprotein amine dehydrogenase"/>
    <property type="match status" value="1"/>
</dbReference>
<protein>
    <recommendedName>
        <fullName evidence="10">CDC20/Fizzy WD40 domain-containing protein</fullName>
    </recommendedName>
</protein>
<dbReference type="GO" id="GO:0031145">
    <property type="term" value="P:anaphase-promoting complex-dependent catabolic process"/>
    <property type="evidence" value="ECO:0007669"/>
    <property type="project" value="TreeGrafter"/>
</dbReference>
<dbReference type="InterPro" id="IPR033010">
    <property type="entry name" value="Cdc20/Fizzy"/>
</dbReference>
<keyword evidence="7" id="KW-0131">Cell cycle</keyword>
<dbReference type="PANTHER" id="PTHR19918:SF1">
    <property type="entry name" value="FIZZY-RELATED PROTEIN HOMOLOG"/>
    <property type="match status" value="1"/>
</dbReference>
<dbReference type="PROSITE" id="PS50294">
    <property type="entry name" value="WD_REPEATS_REGION"/>
    <property type="match status" value="2"/>
</dbReference>
<feature type="domain" description="CDC20/Fizzy WD40" evidence="10">
    <location>
        <begin position="169"/>
        <end position="458"/>
    </location>
</feature>
<keyword evidence="3 8" id="KW-0853">WD repeat</keyword>
<dbReference type="GO" id="GO:0005680">
    <property type="term" value="C:anaphase-promoting complex"/>
    <property type="evidence" value="ECO:0007669"/>
    <property type="project" value="TreeGrafter"/>
</dbReference>
<comment type="caution">
    <text evidence="11">The sequence shown here is derived from an EMBL/GenBank/DDBJ whole genome shotgun (WGS) entry which is preliminary data.</text>
</comment>
<dbReference type="InterPro" id="IPR019775">
    <property type="entry name" value="WD40_repeat_CS"/>
</dbReference>
<dbReference type="GO" id="GO:0010997">
    <property type="term" value="F:anaphase-promoting complex binding"/>
    <property type="evidence" value="ECO:0007669"/>
    <property type="project" value="InterPro"/>
</dbReference>
<gene>
    <name evidence="11" type="ORF">Cgig2_002461</name>
</gene>
<dbReference type="Pfam" id="PF24807">
    <property type="entry name" value="WD40_CDC20-Fz"/>
    <property type="match status" value="1"/>
</dbReference>
<dbReference type="InterPro" id="IPR036322">
    <property type="entry name" value="WD40_repeat_dom_sf"/>
</dbReference>
<dbReference type="GO" id="GO:0051301">
    <property type="term" value="P:cell division"/>
    <property type="evidence" value="ECO:0007669"/>
    <property type="project" value="UniProtKB-KW"/>
</dbReference>
<evidence type="ECO:0000256" key="1">
    <source>
        <dbReference type="ARBA" id="ARBA00004906"/>
    </source>
</evidence>
<dbReference type="GO" id="GO:1990757">
    <property type="term" value="F:ubiquitin ligase activator activity"/>
    <property type="evidence" value="ECO:0007669"/>
    <property type="project" value="TreeGrafter"/>
</dbReference>
<feature type="repeat" description="WD" evidence="8">
    <location>
        <begin position="427"/>
        <end position="460"/>
    </location>
</feature>
<evidence type="ECO:0000313" key="11">
    <source>
        <dbReference type="EMBL" id="KAJ8449329.1"/>
    </source>
</evidence>
<dbReference type="PANTHER" id="PTHR19918">
    <property type="entry name" value="CELL DIVISION CYCLE 20 CDC20 FIZZY -RELATED"/>
    <property type="match status" value="1"/>
</dbReference>
<sequence length="484" mass="53442">MEEDHQDLTSSSSLSPHNSKPLINHNCPSDQMEPSTPSRLVDRLINANHHPSPSRTIVGDRFIPSRTSSNFSLFNVTSPKPGKPDEDSAYTALLRAALFGPDSGFPFPGTPDKVFGSLPLNRNIFRFKSETKRKMPSTMPFGPDDSLPGVNYSPVKTPRKVPRSPYKVLDAPALQDDFYLNLVDWSSNNVLTVGLGNCVYLWNACSSKVTKLCDLGADDSVCSVGWAQRGTHLAVGTNNGKVQIWDASRCKRVRTMEGHRMRVGALAWSSSVLSSGSRDKNIFQRDIRAQDDYVSKLTGHKSEVCGLKWSYDNRELASGGNDNRLFVWNQHSTQPVLKYSEHTAAVKAIAWSPHLHGLLASGGGTADRCIRFWNTTTNSQLGCVDTGSQVCNLVWSKNVNEIVSTHGYSQNQIIVWRYPSMSKLATLTGHTYRVLYLAISPDGQTIVTGAGDETLRFWNVFPSSKSQNTDSELGFLSLGRTQIR</sequence>
<keyword evidence="12" id="KW-1185">Reference proteome</keyword>
<dbReference type="InterPro" id="IPR001680">
    <property type="entry name" value="WD40_rpt"/>
</dbReference>
<feature type="compositionally biased region" description="Polar residues" evidence="9">
    <location>
        <begin position="26"/>
        <end position="37"/>
    </location>
</feature>
<reference evidence="11" key="1">
    <citation type="submission" date="2022-04" db="EMBL/GenBank/DDBJ databases">
        <title>Carnegiea gigantea Genome sequencing and assembly v2.</title>
        <authorList>
            <person name="Copetti D."/>
            <person name="Sanderson M.J."/>
            <person name="Burquez A."/>
            <person name="Wojciechowski M.F."/>
        </authorList>
    </citation>
    <scope>NUCLEOTIDE SEQUENCE</scope>
    <source>
        <strain evidence="11">SGP5-SGP5p</strain>
        <tissue evidence="11">Aerial part</tissue>
    </source>
</reference>